<dbReference type="Proteomes" id="UP001516400">
    <property type="component" value="Unassembled WGS sequence"/>
</dbReference>
<evidence type="ECO:0000313" key="2">
    <source>
        <dbReference type="Proteomes" id="UP001516400"/>
    </source>
</evidence>
<proteinExistence type="predicted"/>
<accession>A0ABD2MZF9</accession>
<dbReference type="SUPFAM" id="SSF56219">
    <property type="entry name" value="DNase I-like"/>
    <property type="match status" value="1"/>
</dbReference>
<reference evidence="1 2" key="1">
    <citation type="journal article" date="2021" name="BMC Biol.">
        <title>Horizontally acquired antibacterial genes associated with adaptive radiation of ladybird beetles.</title>
        <authorList>
            <person name="Li H.S."/>
            <person name="Tang X.F."/>
            <person name="Huang Y.H."/>
            <person name="Xu Z.Y."/>
            <person name="Chen M.L."/>
            <person name="Du X.Y."/>
            <person name="Qiu B.Y."/>
            <person name="Chen P.T."/>
            <person name="Zhang W."/>
            <person name="Slipinski A."/>
            <person name="Escalona H.E."/>
            <person name="Waterhouse R.M."/>
            <person name="Zwick A."/>
            <person name="Pang H."/>
        </authorList>
    </citation>
    <scope>NUCLEOTIDE SEQUENCE [LARGE SCALE GENOMIC DNA]</scope>
    <source>
        <strain evidence="1">SYSU2018</strain>
    </source>
</reference>
<dbReference type="EMBL" id="JABFTP020000042">
    <property type="protein sequence ID" value="KAL3271823.1"/>
    <property type="molecule type" value="Genomic_DNA"/>
</dbReference>
<name>A0ABD2MZF9_9CUCU</name>
<dbReference type="Gene3D" id="3.60.10.10">
    <property type="entry name" value="Endonuclease/exonuclease/phosphatase"/>
    <property type="match status" value="1"/>
</dbReference>
<gene>
    <name evidence="1" type="ORF">HHI36_022293</name>
</gene>
<dbReference type="AlphaFoldDB" id="A0ABD2MZF9"/>
<protein>
    <submittedName>
        <fullName evidence="1">Uncharacterized protein</fullName>
    </submittedName>
</protein>
<keyword evidence="2" id="KW-1185">Reference proteome</keyword>
<dbReference type="InterPro" id="IPR036691">
    <property type="entry name" value="Endo/exonu/phosph_ase_sf"/>
</dbReference>
<organism evidence="1 2">
    <name type="scientific">Cryptolaemus montrouzieri</name>
    <dbReference type="NCBI Taxonomy" id="559131"/>
    <lineage>
        <taxon>Eukaryota</taxon>
        <taxon>Metazoa</taxon>
        <taxon>Ecdysozoa</taxon>
        <taxon>Arthropoda</taxon>
        <taxon>Hexapoda</taxon>
        <taxon>Insecta</taxon>
        <taxon>Pterygota</taxon>
        <taxon>Neoptera</taxon>
        <taxon>Endopterygota</taxon>
        <taxon>Coleoptera</taxon>
        <taxon>Polyphaga</taxon>
        <taxon>Cucujiformia</taxon>
        <taxon>Coccinelloidea</taxon>
        <taxon>Coccinellidae</taxon>
        <taxon>Scymninae</taxon>
        <taxon>Scymnini</taxon>
        <taxon>Cryptolaemus</taxon>
    </lineage>
</organism>
<evidence type="ECO:0000313" key="1">
    <source>
        <dbReference type="EMBL" id="KAL3271823.1"/>
    </source>
</evidence>
<sequence>MATVSATAENKGKAPTFQRGMSESVIDIAFANAKMSEYLKDWRVMKEDSLSLHNYITFGIYSKKQPVVKGKRQAGWNVHKLDSATLKEKLDRCFAGKTKK</sequence>
<comment type="caution">
    <text evidence="1">The sequence shown here is derived from an EMBL/GenBank/DDBJ whole genome shotgun (WGS) entry which is preliminary data.</text>
</comment>